<dbReference type="Pfam" id="PF00072">
    <property type="entry name" value="Response_reg"/>
    <property type="match status" value="1"/>
</dbReference>
<evidence type="ECO:0000256" key="1">
    <source>
        <dbReference type="ARBA" id="ARBA00022553"/>
    </source>
</evidence>
<dbReference type="PANTHER" id="PTHR44591">
    <property type="entry name" value="STRESS RESPONSE REGULATOR PROTEIN 1"/>
    <property type="match status" value="1"/>
</dbReference>
<gene>
    <name evidence="4" type="ORF">JKG68_18440</name>
</gene>
<dbReference type="Gene3D" id="3.40.50.2300">
    <property type="match status" value="1"/>
</dbReference>
<protein>
    <submittedName>
        <fullName evidence="4">Response regulator</fullName>
    </submittedName>
</protein>
<feature type="modified residue" description="4-aspartylphosphate" evidence="2">
    <location>
        <position position="46"/>
    </location>
</feature>
<dbReference type="SUPFAM" id="SSF52172">
    <property type="entry name" value="CheY-like"/>
    <property type="match status" value="1"/>
</dbReference>
<dbReference type="InterPro" id="IPR050595">
    <property type="entry name" value="Bact_response_regulator"/>
</dbReference>
<proteinExistence type="predicted"/>
<dbReference type="EMBL" id="JAEQMY010000030">
    <property type="protein sequence ID" value="MBL0405942.1"/>
    <property type="molecule type" value="Genomic_DNA"/>
</dbReference>
<accession>A0A936ZEZ6</accession>
<feature type="non-terminal residue" evidence="4">
    <location>
        <position position="1"/>
    </location>
</feature>
<keyword evidence="1 2" id="KW-0597">Phosphoprotein</keyword>
<dbReference type="PROSITE" id="PS50110">
    <property type="entry name" value="RESPONSE_REGULATORY"/>
    <property type="match status" value="1"/>
</dbReference>
<reference evidence="4" key="1">
    <citation type="submission" date="2021-01" db="EMBL/GenBank/DDBJ databases">
        <title>Microvirga sp.</title>
        <authorList>
            <person name="Kim M.K."/>
        </authorList>
    </citation>
    <scope>NUCLEOTIDE SEQUENCE</scope>
    <source>
        <strain evidence="4">5420S-16</strain>
    </source>
</reference>
<dbReference type="InterPro" id="IPR011006">
    <property type="entry name" value="CheY-like_superfamily"/>
</dbReference>
<evidence type="ECO:0000313" key="5">
    <source>
        <dbReference type="Proteomes" id="UP000605848"/>
    </source>
</evidence>
<evidence type="ECO:0000313" key="4">
    <source>
        <dbReference type="EMBL" id="MBL0405942.1"/>
    </source>
</evidence>
<dbReference type="GO" id="GO:0000160">
    <property type="term" value="P:phosphorelay signal transduction system"/>
    <property type="evidence" value="ECO:0007669"/>
    <property type="project" value="InterPro"/>
</dbReference>
<dbReference type="RefSeq" id="WP_202062469.1">
    <property type="nucleotide sequence ID" value="NZ_JAEQMY010000030.1"/>
</dbReference>
<dbReference type="AlphaFoldDB" id="A0A936ZEZ6"/>
<evidence type="ECO:0000256" key="2">
    <source>
        <dbReference type="PROSITE-ProRule" id="PRU00169"/>
    </source>
</evidence>
<comment type="caution">
    <text evidence="4">The sequence shown here is derived from an EMBL/GenBank/DDBJ whole genome shotgun (WGS) entry which is preliminary data.</text>
</comment>
<dbReference type="SMART" id="SM00448">
    <property type="entry name" value="REC"/>
    <property type="match status" value="1"/>
</dbReference>
<evidence type="ECO:0000259" key="3">
    <source>
        <dbReference type="PROSITE" id="PS50110"/>
    </source>
</evidence>
<keyword evidence="5" id="KW-1185">Reference proteome</keyword>
<dbReference type="InterPro" id="IPR001789">
    <property type="entry name" value="Sig_transdc_resp-reg_receiver"/>
</dbReference>
<dbReference type="PANTHER" id="PTHR44591:SF21">
    <property type="entry name" value="TWO-COMPONENT RESPONSE REGULATOR"/>
    <property type="match status" value="1"/>
</dbReference>
<dbReference type="Proteomes" id="UP000605848">
    <property type="component" value="Unassembled WGS sequence"/>
</dbReference>
<organism evidence="4 5">
    <name type="scientific">Microvirga aerilata</name>
    <dbReference type="NCBI Taxonomy" id="670292"/>
    <lineage>
        <taxon>Bacteria</taxon>
        <taxon>Pseudomonadati</taxon>
        <taxon>Pseudomonadota</taxon>
        <taxon>Alphaproteobacteria</taxon>
        <taxon>Hyphomicrobiales</taxon>
        <taxon>Methylobacteriaceae</taxon>
        <taxon>Microvirga</taxon>
    </lineage>
</organism>
<sequence length="115" mass="12884">EDEPDLRAYTVEALCDLGYRVLEAASGREALQIVERHPEIELLFTDVVLGNGMNGRVLADEVVRRRPELPVLFTTGYTANAIVHHGRLDPGMHLIGKPFTYAELAAKVRRMLDKD</sequence>
<feature type="domain" description="Response regulatory" evidence="3">
    <location>
        <begin position="1"/>
        <end position="112"/>
    </location>
</feature>
<name>A0A936ZEZ6_9HYPH</name>